<sequence>MRKIVVPIVAVPWLVCSLIFVPHAGAWRLFTPQRLPAHSQVKVQAQAPEGEHGWEGATGMKDLEGSGLKPPSRREGRVYRQGLR</sequence>
<evidence type="ECO:0000256" key="1">
    <source>
        <dbReference type="SAM" id="MobiDB-lite"/>
    </source>
</evidence>
<dbReference type="OrthoDB" id="10433479at2759"/>
<dbReference type="EMBL" id="AZIL01000752">
    <property type="protein sequence ID" value="EWM26048.1"/>
    <property type="molecule type" value="Genomic_DNA"/>
</dbReference>
<reference evidence="2 3" key="1">
    <citation type="journal article" date="2014" name="Mol. Plant">
        <title>Chromosome Scale Genome Assembly and Transcriptome Profiling of Nannochloropsis gaditana in Nitrogen Depletion.</title>
        <authorList>
            <person name="Corteggiani Carpinelli E."/>
            <person name="Telatin A."/>
            <person name="Vitulo N."/>
            <person name="Forcato C."/>
            <person name="D'Angelo M."/>
            <person name="Schiavon R."/>
            <person name="Vezzi A."/>
            <person name="Giacometti G.M."/>
            <person name="Morosinotto T."/>
            <person name="Valle G."/>
        </authorList>
    </citation>
    <scope>NUCLEOTIDE SEQUENCE [LARGE SCALE GENOMIC DNA]</scope>
    <source>
        <strain evidence="2 3">B-31</strain>
    </source>
</reference>
<comment type="caution">
    <text evidence="2">The sequence shown here is derived from an EMBL/GenBank/DDBJ whole genome shotgun (WGS) entry which is preliminary data.</text>
</comment>
<accession>W7TRC3</accession>
<name>W7TRC3_9STRA</name>
<proteinExistence type="predicted"/>
<keyword evidence="3" id="KW-1185">Reference proteome</keyword>
<feature type="region of interest" description="Disordered" evidence="1">
    <location>
        <begin position="44"/>
        <end position="84"/>
    </location>
</feature>
<evidence type="ECO:0000313" key="3">
    <source>
        <dbReference type="Proteomes" id="UP000019335"/>
    </source>
</evidence>
<dbReference type="Proteomes" id="UP000019335">
    <property type="component" value="Chromosome 9"/>
</dbReference>
<organism evidence="2 3">
    <name type="scientific">Nannochloropsis gaditana</name>
    <dbReference type="NCBI Taxonomy" id="72520"/>
    <lineage>
        <taxon>Eukaryota</taxon>
        <taxon>Sar</taxon>
        <taxon>Stramenopiles</taxon>
        <taxon>Ochrophyta</taxon>
        <taxon>Eustigmatophyceae</taxon>
        <taxon>Eustigmatales</taxon>
        <taxon>Monodopsidaceae</taxon>
        <taxon>Nannochloropsis</taxon>
    </lineage>
</organism>
<evidence type="ECO:0000313" key="2">
    <source>
        <dbReference type="EMBL" id="EWM26048.1"/>
    </source>
</evidence>
<gene>
    <name evidence="2" type="ORF">Naga_101313g1</name>
</gene>
<protein>
    <submittedName>
        <fullName evidence="2">Uncharacterized protein</fullName>
    </submittedName>
</protein>
<dbReference type="AlphaFoldDB" id="W7TRC3"/>